<keyword evidence="2" id="KW-1185">Reference proteome</keyword>
<dbReference type="RefSeq" id="XP_044935370.1">
    <property type="nucleotide sequence ID" value="XM_045079435.1"/>
</dbReference>
<evidence type="ECO:0000313" key="3">
    <source>
        <dbReference type="RefSeq" id="XP_044935370.1"/>
    </source>
</evidence>
<proteinExistence type="predicted"/>
<feature type="region of interest" description="Disordered" evidence="1">
    <location>
        <begin position="36"/>
        <end position="151"/>
    </location>
</feature>
<dbReference type="GeneID" id="123391911"/>
<evidence type="ECO:0000313" key="2">
    <source>
        <dbReference type="Proteomes" id="UP000000715"/>
    </source>
</evidence>
<feature type="compositionally biased region" description="Low complexity" evidence="1">
    <location>
        <begin position="57"/>
        <end position="83"/>
    </location>
</feature>
<feature type="compositionally biased region" description="Basic residues" evidence="1">
    <location>
        <begin position="84"/>
        <end position="97"/>
    </location>
</feature>
<dbReference type="AlphaFoldDB" id="A0A8U0V0M4"/>
<organism evidence="2 3">
    <name type="scientific">Mustela putorius furo</name>
    <name type="common">European domestic ferret</name>
    <name type="synonym">Mustela furo</name>
    <dbReference type="NCBI Taxonomy" id="9669"/>
    <lineage>
        <taxon>Eukaryota</taxon>
        <taxon>Metazoa</taxon>
        <taxon>Chordata</taxon>
        <taxon>Craniata</taxon>
        <taxon>Vertebrata</taxon>
        <taxon>Euteleostomi</taxon>
        <taxon>Mammalia</taxon>
        <taxon>Eutheria</taxon>
        <taxon>Laurasiatheria</taxon>
        <taxon>Carnivora</taxon>
        <taxon>Caniformia</taxon>
        <taxon>Musteloidea</taxon>
        <taxon>Mustelidae</taxon>
        <taxon>Mustelinae</taxon>
        <taxon>Mustela</taxon>
    </lineage>
</organism>
<gene>
    <name evidence="3" type="primary">LOC123391911</name>
</gene>
<reference evidence="3" key="1">
    <citation type="submission" date="2025-08" db="UniProtKB">
        <authorList>
            <consortium name="RefSeq"/>
        </authorList>
    </citation>
    <scope>IDENTIFICATION</scope>
    <source>
        <tissue evidence="3">Brain</tissue>
    </source>
</reference>
<evidence type="ECO:0000256" key="1">
    <source>
        <dbReference type="SAM" id="MobiDB-lite"/>
    </source>
</evidence>
<dbReference type="Proteomes" id="UP000000715">
    <property type="component" value="Unplaced"/>
</dbReference>
<sequence length="151" mass="15276">MPAAAEAPPIEQTQPMVALRRDFRCPAEGGGANCCGAEPWAGGGRAAQGLPRDSGRSRVAAGVGRAGRAPGPGRRGFEAGPRAGRPRHPGGAARRRVCPAAERRREPAGALETPWQAGSRVPGDRLLPGTPSRTPPPKGNGSGPPAEGTSG</sequence>
<accession>A0A8U0V0M4</accession>
<protein>
    <submittedName>
        <fullName evidence="3">Uncharacterized protein</fullName>
    </submittedName>
</protein>
<name>A0A8U0V0M4_MUSPF</name>